<evidence type="ECO:0000256" key="1">
    <source>
        <dbReference type="SAM" id="Phobius"/>
    </source>
</evidence>
<accession>A0ABS0KZC8</accession>
<keyword evidence="1" id="KW-0812">Transmembrane</keyword>
<evidence type="ECO:0000313" key="3">
    <source>
        <dbReference type="Proteomes" id="UP000601099"/>
    </source>
</evidence>
<keyword evidence="3" id="KW-1185">Reference proteome</keyword>
<dbReference type="RefSeq" id="WP_196954250.1">
    <property type="nucleotide sequence ID" value="NZ_JADWYK010000003.1"/>
</dbReference>
<dbReference type="EMBL" id="JADWYK010000003">
    <property type="protein sequence ID" value="MBG8553222.1"/>
    <property type="molecule type" value="Genomic_DNA"/>
</dbReference>
<dbReference type="Proteomes" id="UP000601099">
    <property type="component" value="Unassembled WGS sequence"/>
</dbReference>
<sequence length="348" mass="38803">MPWDLLLHVLAFGAGAVLVLMTLLGAIRSFVLPRNESVLITNWLFRSIRYAFSGLARLRTTYGARDRVMSLYAPVALVALPGLWLVLLGIGYTAIFWALGEGDLDRCFRISNSSLFTLGSEEPSDHFLANAMSYSEAGLGLLLVTLLISYLPTMYQAFSRRELVVARLELRAGAPASPVTLLEWLHRTGSLADDGVQWDQWEAWFMELEETHTSIGILAFFRSPQPGRSWVMAADIVLDAGALLLSAVDVPRNPHGELCFKAGCISINRIYRYFEGANASPDVVPDSIIEEPTSQDFRDACQQLRKAGIPLHANEAASWHTYQELRSRYRRAIHYLGQLTMTPEIKAL</sequence>
<feature type="transmembrane region" description="Helical" evidence="1">
    <location>
        <begin position="75"/>
        <end position="99"/>
    </location>
</feature>
<feature type="transmembrane region" description="Helical" evidence="1">
    <location>
        <begin position="131"/>
        <end position="151"/>
    </location>
</feature>
<evidence type="ECO:0000313" key="2">
    <source>
        <dbReference type="EMBL" id="MBG8553222.1"/>
    </source>
</evidence>
<keyword evidence="1" id="KW-1133">Transmembrane helix</keyword>
<reference evidence="2 3" key="1">
    <citation type="submission" date="2020-11" db="EMBL/GenBank/DDBJ databases">
        <title>Hymenobacter sp.</title>
        <authorList>
            <person name="Kim M.K."/>
        </authorList>
    </citation>
    <scope>NUCLEOTIDE SEQUENCE [LARGE SCALE GENOMIC DNA]</scope>
    <source>
        <strain evidence="2 3">BT594</strain>
    </source>
</reference>
<organism evidence="2 3">
    <name type="scientific">Hymenobacter guriensis</name>
    <dbReference type="NCBI Taxonomy" id="2793065"/>
    <lineage>
        <taxon>Bacteria</taxon>
        <taxon>Pseudomonadati</taxon>
        <taxon>Bacteroidota</taxon>
        <taxon>Cytophagia</taxon>
        <taxon>Cytophagales</taxon>
        <taxon>Hymenobacteraceae</taxon>
        <taxon>Hymenobacter</taxon>
    </lineage>
</organism>
<proteinExistence type="predicted"/>
<evidence type="ECO:0008006" key="4">
    <source>
        <dbReference type="Google" id="ProtNLM"/>
    </source>
</evidence>
<gene>
    <name evidence="2" type="ORF">I5L79_06670</name>
</gene>
<protein>
    <recommendedName>
        <fullName evidence="4">Two pore domain potassium channel family protein</fullName>
    </recommendedName>
</protein>
<feature type="transmembrane region" description="Helical" evidence="1">
    <location>
        <begin position="6"/>
        <end position="27"/>
    </location>
</feature>
<keyword evidence="1" id="KW-0472">Membrane</keyword>
<comment type="caution">
    <text evidence="2">The sequence shown here is derived from an EMBL/GenBank/DDBJ whole genome shotgun (WGS) entry which is preliminary data.</text>
</comment>
<name>A0ABS0KZC8_9BACT</name>